<comment type="caution">
    <text evidence="2">The sequence shown here is derived from an EMBL/GenBank/DDBJ whole genome shotgun (WGS) entry which is preliminary data.</text>
</comment>
<name>S2W2A9_9ACTN</name>
<dbReference type="Gene3D" id="3.40.50.720">
    <property type="entry name" value="NAD(P)-binding Rossmann-like Domain"/>
    <property type="match status" value="1"/>
</dbReference>
<protein>
    <recommendedName>
        <fullName evidence="1">Pyrroline-5-carboxylate reductase catalytic N-terminal domain-containing protein</fullName>
    </recommendedName>
</protein>
<dbReference type="Pfam" id="PF03807">
    <property type="entry name" value="F420_oxidored"/>
    <property type="match status" value="1"/>
</dbReference>
<dbReference type="STRING" id="883161.HMPREF9306_02057"/>
<dbReference type="SUPFAM" id="SSF51735">
    <property type="entry name" value="NAD(P)-binding Rossmann-fold domains"/>
    <property type="match status" value="1"/>
</dbReference>
<dbReference type="HOGENOM" id="CLU_076368_0_0_11"/>
<evidence type="ECO:0000313" key="2">
    <source>
        <dbReference type="EMBL" id="EPD32485.1"/>
    </source>
</evidence>
<dbReference type="InterPro" id="IPR036291">
    <property type="entry name" value="NAD(P)-bd_dom_sf"/>
</dbReference>
<feature type="domain" description="Pyrroline-5-carboxylate reductase catalytic N-terminal" evidence="1">
    <location>
        <begin position="5"/>
        <end position="92"/>
    </location>
</feature>
<organism evidence="2 3">
    <name type="scientific">Propionimicrobium lymphophilum ACS-093-V-SCH5</name>
    <dbReference type="NCBI Taxonomy" id="883161"/>
    <lineage>
        <taxon>Bacteria</taxon>
        <taxon>Bacillati</taxon>
        <taxon>Actinomycetota</taxon>
        <taxon>Actinomycetes</taxon>
        <taxon>Propionibacteriales</taxon>
        <taxon>Propionibacteriaceae</taxon>
        <taxon>Propionimicrobium</taxon>
    </lineage>
</organism>
<reference evidence="2 3" key="1">
    <citation type="submission" date="2013-04" db="EMBL/GenBank/DDBJ databases">
        <title>The Genome Sequence of Propionimicrobium lymphophilum ACS-093-V-SCH5.</title>
        <authorList>
            <consortium name="The Broad Institute Genomics Platform"/>
            <person name="Earl A."/>
            <person name="Ward D."/>
            <person name="Feldgarden M."/>
            <person name="Gevers D."/>
            <person name="Saerens B."/>
            <person name="Vaneechoutte M."/>
            <person name="Walker B."/>
            <person name="Young S."/>
            <person name="Zeng Q."/>
            <person name="Gargeya S."/>
            <person name="Fitzgerald M."/>
            <person name="Haas B."/>
            <person name="Abouelleil A."/>
            <person name="Allen A.W."/>
            <person name="Alvarado L."/>
            <person name="Arachchi H.M."/>
            <person name="Berlin A.M."/>
            <person name="Chapman S.B."/>
            <person name="Gainer-Dewar J."/>
            <person name="Goldberg J."/>
            <person name="Griggs A."/>
            <person name="Gujja S."/>
            <person name="Hansen M."/>
            <person name="Howarth C."/>
            <person name="Imamovic A."/>
            <person name="Ireland A."/>
            <person name="Larimer J."/>
            <person name="McCowan C."/>
            <person name="Murphy C."/>
            <person name="Pearson M."/>
            <person name="Poon T.W."/>
            <person name="Priest M."/>
            <person name="Roberts A."/>
            <person name="Saif S."/>
            <person name="Shea T."/>
            <person name="Sisk P."/>
            <person name="Sykes S."/>
            <person name="Wortman J."/>
            <person name="Nusbaum C."/>
            <person name="Birren B."/>
        </authorList>
    </citation>
    <scope>NUCLEOTIDE SEQUENCE [LARGE SCALE GENOMIC DNA]</scope>
    <source>
        <strain evidence="2 3">ACS-093-V-SCH5</strain>
    </source>
</reference>
<dbReference type="EMBL" id="AGZR01000009">
    <property type="protein sequence ID" value="EPD32485.1"/>
    <property type="molecule type" value="Genomic_DNA"/>
</dbReference>
<accession>S2W2A9</accession>
<dbReference type="InterPro" id="IPR028939">
    <property type="entry name" value="P5C_Rdtase_cat_N"/>
</dbReference>
<sequence>MARTLGIIGAGKLGMAVGKAAADGGWNVIFNDVADPISVEMMLKNMIPQAKMSTCAGLANQADVVMLALPISQSGKLNYELLDDTIVLDAMNDWAPEGLEVASGTSETVAERNPKMHIAKSINHLSYHDYSSDPRPKGAPDRRAMVVATDFPDAAEVISELVDDMGFDPVVTPFANNRMLEMGGPIFGVRLSEAEMREILAT</sequence>
<keyword evidence="3" id="KW-1185">Reference proteome</keyword>
<dbReference type="RefSeq" id="WP_016456860.1">
    <property type="nucleotide sequence ID" value="NZ_KE150269.1"/>
</dbReference>
<dbReference type="Proteomes" id="UP000014417">
    <property type="component" value="Unassembled WGS sequence"/>
</dbReference>
<dbReference type="AlphaFoldDB" id="S2W2A9"/>
<evidence type="ECO:0000259" key="1">
    <source>
        <dbReference type="Pfam" id="PF03807"/>
    </source>
</evidence>
<gene>
    <name evidence="2" type="ORF">HMPREF9306_02057</name>
</gene>
<dbReference type="OrthoDB" id="1523398at2"/>
<proteinExistence type="predicted"/>
<evidence type="ECO:0000313" key="3">
    <source>
        <dbReference type="Proteomes" id="UP000014417"/>
    </source>
</evidence>